<comment type="caution">
    <text evidence="2">The sequence shown here is derived from an EMBL/GenBank/DDBJ whole genome shotgun (WGS) entry which is preliminary data.</text>
</comment>
<evidence type="ECO:0000313" key="3">
    <source>
        <dbReference type="Proteomes" id="UP001495147"/>
    </source>
</evidence>
<evidence type="ECO:0000313" key="2">
    <source>
        <dbReference type="EMBL" id="MEO3690251.1"/>
    </source>
</evidence>
<name>A0ABV0FZC8_9BURK</name>
<feature type="signal peptide" evidence="1">
    <location>
        <begin position="1"/>
        <end position="24"/>
    </location>
</feature>
<reference evidence="2 3" key="1">
    <citation type="submission" date="2024-05" db="EMBL/GenBank/DDBJ databases">
        <title>Roseateles sp. DJS-2-20 16S ribosomal RNA gene Genome sequencing and assembly.</title>
        <authorList>
            <person name="Woo H."/>
        </authorList>
    </citation>
    <scope>NUCLEOTIDE SEQUENCE [LARGE SCALE GENOMIC DNA]</scope>
    <source>
        <strain evidence="2 3">DJS-2-20</strain>
    </source>
</reference>
<keyword evidence="1" id="KW-0732">Signal</keyword>
<protein>
    <recommendedName>
        <fullName evidence="4">TonB C-terminal domain-containing protein</fullName>
    </recommendedName>
</protein>
<proteinExistence type="predicted"/>
<accession>A0ABV0FZC8</accession>
<dbReference type="Proteomes" id="UP001495147">
    <property type="component" value="Unassembled WGS sequence"/>
</dbReference>
<dbReference type="RefSeq" id="WP_347703083.1">
    <property type="nucleotide sequence ID" value="NZ_JBDPZD010000001.1"/>
</dbReference>
<dbReference type="EMBL" id="JBDPZD010000001">
    <property type="protein sequence ID" value="MEO3690251.1"/>
    <property type="molecule type" value="Genomic_DNA"/>
</dbReference>
<feature type="chain" id="PRO_5046238610" description="TonB C-terminal domain-containing protein" evidence="1">
    <location>
        <begin position="25"/>
        <end position="341"/>
    </location>
</feature>
<gene>
    <name evidence="2" type="ORF">ABDJ85_02165</name>
</gene>
<evidence type="ECO:0000256" key="1">
    <source>
        <dbReference type="SAM" id="SignalP"/>
    </source>
</evidence>
<evidence type="ECO:0008006" key="4">
    <source>
        <dbReference type="Google" id="ProtNLM"/>
    </source>
</evidence>
<organism evidence="2 3">
    <name type="scientific">Roseateles paludis</name>
    <dbReference type="NCBI Taxonomy" id="3145238"/>
    <lineage>
        <taxon>Bacteria</taxon>
        <taxon>Pseudomonadati</taxon>
        <taxon>Pseudomonadota</taxon>
        <taxon>Betaproteobacteria</taxon>
        <taxon>Burkholderiales</taxon>
        <taxon>Sphaerotilaceae</taxon>
        <taxon>Roseateles</taxon>
    </lineage>
</organism>
<sequence>MRVWLCIAVGFLQSAVALLPAAWAQTETVVPTDAQALRCLIKPEKPPEFPEQHRLDRGSGGMRVLLKFSAPDKGPSVEVLYNSARQDMQDEVYSYLSKLRLPCLQASDGVVVAVQEFRFWNSDRDPEPMPPASSQEGQHSCVVVPRTDMEGPPSWYRADSTEHIIAAVTFVGDGAQPPQVKFLHSSAGQIFEKAVRDRLLTYRMPCRTGKESPYMLRQQFTYFPARGRSWTLKQERFGLVEFLKMTSNVLARPVDFDLKTMDCPFKVGYTIYGGNVPNEAYVLGRRNDPNVLGFVRWLEGLQLRYSSAEQANDFFGSELQIEVPCLHLKLTPKPPVAASAP</sequence>
<keyword evidence="3" id="KW-1185">Reference proteome</keyword>